<dbReference type="AlphaFoldDB" id="A0A1G9UY80"/>
<accession>A0A1G9UY80</accession>
<keyword evidence="4" id="KW-1185">Reference proteome</keyword>
<reference evidence="4" key="1">
    <citation type="submission" date="2016-10" db="EMBL/GenBank/DDBJ databases">
        <authorList>
            <person name="Varghese N."/>
            <person name="Submissions S."/>
        </authorList>
    </citation>
    <scope>NUCLEOTIDE SEQUENCE [LARGE SCALE GENOMIC DNA]</scope>
    <source>
        <strain evidence="4">CGMCC 4.7042</strain>
    </source>
</reference>
<dbReference type="SUPFAM" id="SSF89392">
    <property type="entry name" value="Prokaryotic lipoproteins and lipoprotein localization factors"/>
    <property type="match status" value="1"/>
</dbReference>
<dbReference type="Proteomes" id="UP000199063">
    <property type="component" value="Unassembled WGS sequence"/>
</dbReference>
<dbReference type="GeneID" id="40830841"/>
<dbReference type="RefSeq" id="WP_093655895.1">
    <property type="nucleotide sequence ID" value="NZ_FNHI01000011.1"/>
</dbReference>
<name>A0A1G9UY80_9ACTN</name>
<feature type="region of interest" description="Disordered" evidence="1">
    <location>
        <begin position="34"/>
        <end position="54"/>
    </location>
</feature>
<dbReference type="STRING" id="1196353.SAMN05444921_111104"/>
<dbReference type="EMBL" id="FNHI01000011">
    <property type="protein sequence ID" value="SDM64868.1"/>
    <property type="molecule type" value="Genomic_DNA"/>
</dbReference>
<evidence type="ECO:0000256" key="1">
    <source>
        <dbReference type="SAM" id="MobiDB-lite"/>
    </source>
</evidence>
<dbReference type="InterPro" id="IPR029046">
    <property type="entry name" value="LolA/LolB/LppX"/>
</dbReference>
<keyword evidence="2" id="KW-0732">Signal</keyword>
<dbReference type="OrthoDB" id="3745543at2"/>
<feature type="signal peptide" evidence="2">
    <location>
        <begin position="1"/>
        <end position="24"/>
    </location>
</feature>
<proteinExistence type="predicted"/>
<dbReference type="Gene3D" id="2.50.20.20">
    <property type="match status" value="1"/>
</dbReference>
<sequence length="255" mass="26772">MPAVPPTRLKHLALASLCAASALALTACGPVDQAAEEGNKPTAESGPYPGLSGPEVLNKAITTTKKATALRLKVSMKTADGPVRGDLAVDTKGDCAGTLHMGTEGTTELIKTGDTVYLRFDEKMLRSQTEGSSEAETQAALDALLGKWVQEKADAEDAKDLAQFCDLDSYLEGFKADDTEAKRAGGSAVNGTPTVVLTESYRGEKATAHVAAKGTPYLLRFQVTGGAEPIDMTFSEFDKPVPVKKPAEKDIVDLG</sequence>
<evidence type="ECO:0008006" key="5">
    <source>
        <dbReference type="Google" id="ProtNLM"/>
    </source>
</evidence>
<evidence type="ECO:0000313" key="4">
    <source>
        <dbReference type="Proteomes" id="UP000199063"/>
    </source>
</evidence>
<gene>
    <name evidence="3" type="ORF">SAMN05444921_111104</name>
</gene>
<organism evidence="3 4">
    <name type="scientific">Streptomyces wuyuanensis</name>
    <dbReference type="NCBI Taxonomy" id="1196353"/>
    <lineage>
        <taxon>Bacteria</taxon>
        <taxon>Bacillati</taxon>
        <taxon>Actinomycetota</taxon>
        <taxon>Actinomycetes</taxon>
        <taxon>Kitasatosporales</taxon>
        <taxon>Streptomycetaceae</taxon>
        <taxon>Streptomyces</taxon>
    </lineage>
</organism>
<evidence type="ECO:0000313" key="3">
    <source>
        <dbReference type="EMBL" id="SDM64868.1"/>
    </source>
</evidence>
<protein>
    <recommendedName>
        <fullName evidence="5">Lipoprotein</fullName>
    </recommendedName>
</protein>
<feature type="chain" id="PRO_5038435907" description="Lipoprotein" evidence="2">
    <location>
        <begin position="25"/>
        <end position="255"/>
    </location>
</feature>
<evidence type="ECO:0000256" key="2">
    <source>
        <dbReference type="SAM" id="SignalP"/>
    </source>
</evidence>